<comment type="catalytic activity">
    <reaction evidence="4">
        <text>a 2-deoxystreptamine antibiotic + acetyl-CoA = an N(3)-acetyl-2-deoxystreptamine antibiotic + CoA + H(+)</text>
        <dbReference type="Rhea" id="RHEA:12665"/>
        <dbReference type="ChEBI" id="CHEBI:15378"/>
        <dbReference type="ChEBI" id="CHEBI:57287"/>
        <dbReference type="ChEBI" id="CHEBI:57288"/>
        <dbReference type="ChEBI" id="CHEBI:57921"/>
        <dbReference type="ChEBI" id="CHEBI:77452"/>
        <dbReference type="EC" id="2.3.1.81"/>
    </reaction>
</comment>
<evidence type="ECO:0000313" key="6">
    <source>
        <dbReference type="Proteomes" id="UP000239415"/>
    </source>
</evidence>
<dbReference type="EC" id="2.3.1.-" evidence="4"/>
<proteinExistence type="inferred from homology"/>
<keyword evidence="4" id="KW-0046">Antibiotic resistance</keyword>
<reference evidence="5 6" key="1">
    <citation type="submission" date="2018-03" db="EMBL/GenBank/DDBJ databases">
        <title>Genomic Encyclopedia of Archaeal and Bacterial Type Strains, Phase II (KMG-II): from individual species to whole genera.</title>
        <authorList>
            <person name="Goeker M."/>
        </authorList>
    </citation>
    <scope>NUCLEOTIDE SEQUENCE [LARGE SCALE GENOMIC DNA]</scope>
    <source>
        <strain evidence="5 6">DSM 43146</strain>
    </source>
</reference>
<keyword evidence="6" id="KW-1185">Reference proteome</keyword>
<dbReference type="Proteomes" id="UP000239415">
    <property type="component" value="Unassembled WGS sequence"/>
</dbReference>
<evidence type="ECO:0000313" key="5">
    <source>
        <dbReference type="EMBL" id="PRX17379.1"/>
    </source>
</evidence>
<name>A0A2T0K3H2_9ACTN</name>
<evidence type="ECO:0000256" key="2">
    <source>
        <dbReference type="ARBA" id="ARBA00022679"/>
    </source>
</evidence>
<keyword evidence="2 4" id="KW-0808">Transferase</keyword>
<organism evidence="5 6">
    <name type="scientific">Actinoplanes italicus</name>
    <dbReference type="NCBI Taxonomy" id="113567"/>
    <lineage>
        <taxon>Bacteria</taxon>
        <taxon>Bacillati</taxon>
        <taxon>Actinomycetota</taxon>
        <taxon>Actinomycetes</taxon>
        <taxon>Micromonosporales</taxon>
        <taxon>Micromonosporaceae</taxon>
        <taxon>Actinoplanes</taxon>
    </lineage>
</organism>
<evidence type="ECO:0000256" key="3">
    <source>
        <dbReference type="ARBA" id="ARBA00023315"/>
    </source>
</evidence>
<dbReference type="EMBL" id="PVMZ01000016">
    <property type="protein sequence ID" value="PRX17379.1"/>
    <property type="molecule type" value="Genomic_DNA"/>
</dbReference>
<dbReference type="SUPFAM" id="SSF110710">
    <property type="entry name" value="TTHA0583/YokD-like"/>
    <property type="match status" value="1"/>
</dbReference>
<dbReference type="Pfam" id="PF02522">
    <property type="entry name" value="Antibiotic_NAT"/>
    <property type="match status" value="1"/>
</dbReference>
<comment type="similarity">
    <text evidence="1 4">Belongs to the antibiotic N-acetyltransferase family.</text>
</comment>
<dbReference type="AlphaFoldDB" id="A0A2T0K3H2"/>
<gene>
    <name evidence="5" type="ORF">CLV67_116155</name>
</gene>
<dbReference type="PANTHER" id="PTHR11104">
    <property type="entry name" value="AMINOGLYCOSIDE N3-ACETYLTRANSFERASE"/>
    <property type="match status" value="1"/>
</dbReference>
<sequence length="273" mass="29314">MLPDRGVAGVRPDRADLVADLRALGVPAGDLVVHVSLRRVGPPAGGPRTLLEALREIAGPDATIVVPTHTAHNSTTSPAFRAATRGMDGPRLARYLDTMPGFTADMPSSGMGAFAEHVRLSPGAVRSGHPQTSFAAVGPRAAELTEVHDLDCHLGERSPVGALYRRGAHELMIGCDWERCTGLHLAEERVARPRRKTYTCFVEKAGERVTEHFLGIDHDDTDFAALGAALDRTGIARRGPVGRAGALLTPLRGAVDFAVRWLTDNRQWMEAET</sequence>
<dbReference type="PANTHER" id="PTHR11104:SF0">
    <property type="entry name" value="SPBETA PROPHAGE-DERIVED AMINOGLYCOSIDE N(3')-ACETYLTRANSFERASE-LIKE PROTEIN YOKD"/>
    <property type="match status" value="1"/>
</dbReference>
<accession>A0A2T0K3H2</accession>
<protein>
    <recommendedName>
        <fullName evidence="4">Aminoglycoside N(3)-acetyltransferase</fullName>
        <ecNumber evidence="4">2.3.1.-</ecNumber>
    </recommendedName>
</protein>
<dbReference type="InterPro" id="IPR028345">
    <property type="entry name" value="Antibiotic_NAT-like"/>
</dbReference>
<dbReference type="InterPro" id="IPR003679">
    <property type="entry name" value="Amioglycoside_AcTrfase"/>
</dbReference>
<dbReference type="GO" id="GO:0046353">
    <property type="term" value="F:aminoglycoside 3-N-acetyltransferase activity"/>
    <property type="evidence" value="ECO:0007669"/>
    <property type="project" value="UniProtKB-EC"/>
</dbReference>
<keyword evidence="3 4" id="KW-0012">Acyltransferase</keyword>
<dbReference type="GO" id="GO:0046677">
    <property type="term" value="P:response to antibiotic"/>
    <property type="evidence" value="ECO:0007669"/>
    <property type="project" value="UniProtKB-KW"/>
</dbReference>
<evidence type="ECO:0000256" key="4">
    <source>
        <dbReference type="RuleBase" id="RU365031"/>
    </source>
</evidence>
<comment type="caution">
    <text evidence="5">The sequence shown here is derived from an EMBL/GenBank/DDBJ whole genome shotgun (WGS) entry which is preliminary data.</text>
</comment>
<evidence type="ECO:0000256" key="1">
    <source>
        <dbReference type="ARBA" id="ARBA00006383"/>
    </source>
</evidence>